<accession>G3JHT2</accession>
<keyword evidence="3" id="KW-1185">Reference proteome</keyword>
<feature type="region of interest" description="Disordered" evidence="1">
    <location>
        <begin position="236"/>
        <end position="260"/>
    </location>
</feature>
<gene>
    <name evidence="2" type="ORF">CCM_05094</name>
</gene>
<feature type="compositionally biased region" description="Basic residues" evidence="1">
    <location>
        <begin position="357"/>
        <end position="370"/>
    </location>
</feature>
<feature type="region of interest" description="Disordered" evidence="1">
    <location>
        <begin position="331"/>
        <end position="438"/>
    </location>
</feature>
<sequence length="707" mass="75567">MTASYLGDQSLTASYCLRRRIVDLVASSISVLLTNLYLALNSDLSSGRCPAMDTDPGPHEAVAGAAVPSKVQRQQHLLGRPASLTRSRSLSDGGGTTPKLSPAPHIIASARRTSKDDHDIDTLSSSSGATAPASAATLAGFPSTPKRSEVRGMSSRDKQHQQQQQQQQLQQPPPLPRTSRDFTPPPGATAGTSAYGKLAPLSPKVDHAHIYASPTNILPRRSRGLDFSRAATSLHHSTLAESSPESSPTVGSRGMNIPARRREFGPGAAEQHSLQASASLWPAAIGHQERMVISSSLGSTQAVGSDSSSSSEDDDLMDEDTDEAYVTTPQVSRMGAGGGGPRPFGSPAMNILTTFHNRPRPRKQPKRKVRGPLGLGFNMNAPRSPPSNSARARRESISWQANQLQISSGDGEDSAKSLSDVDGPSSEAQPNVTRRAVTRRGNLLPKTKTFARIRAALLEEGAPAEAEFRREAEVVKQVRESDVDHDPRPPTNVFDLSQAVSALSSPNMVNQDTIDEPEEDLMRDLSTGVASSFKQQMLKSKSKSFWDTYSECSSTGGGGRASPPPQTFMPRESSSGMSEDAAMDSPSFAMFQNYQLQATAIGPQPPSAAEITRRVNNKRRRDDDLDPVSFKRRAVSPGMSVHNSPVVQSPLQRDNVQWGSRPGSTGGDRAGSSAQSDSGSMGSRNKGRVGFQGMVDANDAIMRMSIE</sequence>
<dbReference type="EMBL" id="JH126402">
    <property type="protein sequence ID" value="EGX90938.1"/>
    <property type="molecule type" value="Genomic_DNA"/>
</dbReference>
<feature type="compositionally biased region" description="Low complexity" evidence="1">
    <location>
        <begin position="670"/>
        <end position="684"/>
    </location>
</feature>
<dbReference type="InParanoid" id="G3JHT2"/>
<dbReference type="OMA" id="SPGNDWM"/>
<proteinExistence type="predicted"/>
<dbReference type="KEGG" id="cmt:CCM_05094"/>
<evidence type="ECO:0000313" key="3">
    <source>
        <dbReference type="Proteomes" id="UP000001610"/>
    </source>
</evidence>
<feature type="region of interest" description="Disordered" evidence="1">
    <location>
        <begin position="553"/>
        <end position="582"/>
    </location>
</feature>
<feature type="compositionally biased region" description="Basic and acidic residues" evidence="1">
    <location>
        <begin position="146"/>
        <end position="160"/>
    </location>
</feature>
<feature type="compositionally biased region" description="Polar residues" evidence="1">
    <location>
        <begin position="641"/>
        <end position="658"/>
    </location>
</feature>
<dbReference type="PANTHER" id="PTHR42106">
    <property type="entry name" value="CHROMOSOME 10, WHOLE GENOME SHOTGUN SEQUENCE"/>
    <property type="match status" value="1"/>
</dbReference>
<feature type="compositionally biased region" description="Polar residues" evidence="1">
    <location>
        <begin position="236"/>
        <end position="250"/>
    </location>
</feature>
<organism evidence="2 3">
    <name type="scientific">Cordyceps militaris (strain CM01)</name>
    <name type="common">Caterpillar fungus</name>
    <dbReference type="NCBI Taxonomy" id="983644"/>
    <lineage>
        <taxon>Eukaryota</taxon>
        <taxon>Fungi</taxon>
        <taxon>Dikarya</taxon>
        <taxon>Ascomycota</taxon>
        <taxon>Pezizomycotina</taxon>
        <taxon>Sordariomycetes</taxon>
        <taxon>Hypocreomycetidae</taxon>
        <taxon>Hypocreales</taxon>
        <taxon>Cordycipitaceae</taxon>
        <taxon>Cordyceps</taxon>
    </lineage>
</organism>
<dbReference type="AlphaFoldDB" id="G3JHT2"/>
<protein>
    <submittedName>
        <fullName evidence="2">Uncharacterized protein</fullName>
    </submittedName>
</protein>
<evidence type="ECO:0000256" key="1">
    <source>
        <dbReference type="SAM" id="MobiDB-lite"/>
    </source>
</evidence>
<feature type="compositionally biased region" description="Polar residues" evidence="1">
    <location>
        <begin position="397"/>
        <end position="408"/>
    </location>
</feature>
<dbReference type="STRING" id="983644.G3JHT2"/>
<dbReference type="VEuPathDB" id="FungiDB:CCM_05094"/>
<dbReference type="OrthoDB" id="340550at2759"/>
<dbReference type="PANTHER" id="PTHR42106:SF1">
    <property type="match status" value="1"/>
</dbReference>
<dbReference type="GeneID" id="18167114"/>
<reference evidence="2 3" key="1">
    <citation type="journal article" date="2011" name="Genome Biol.">
        <title>Genome sequence of the insect pathogenic fungus Cordyceps militaris, a valued traditional Chinese medicine.</title>
        <authorList>
            <person name="Zheng P."/>
            <person name="Xia Y."/>
            <person name="Xiao G."/>
            <person name="Xiong C."/>
            <person name="Hu X."/>
            <person name="Zhang S."/>
            <person name="Zheng H."/>
            <person name="Huang Y."/>
            <person name="Zhou Y."/>
            <person name="Wang S."/>
            <person name="Zhao G.P."/>
            <person name="Liu X."/>
            <person name="St Leger R.J."/>
            <person name="Wang C."/>
        </authorList>
    </citation>
    <scope>NUCLEOTIDE SEQUENCE [LARGE SCALE GENOMIC DNA]</scope>
    <source>
        <strain evidence="2 3">CM01</strain>
    </source>
</reference>
<feature type="region of interest" description="Disordered" evidence="1">
    <location>
        <begin position="600"/>
        <end position="694"/>
    </location>
</feature>
<feature type="region of interest" description="Disordered" evidence="1">
    <location>
        <begin position="69"/>
        <end position="198"/>
    </location>
</feature>
<dbReference type="Proteomes" id="UP000001610">
    <property type="component" value="Unassembled WGS sequence"/>
</dbReference>
<dbReference type="HOGENOM" id="CLU_014533_0_0_1"/>
<dbReference type="eggNOG" id="ENOG502S30V">
    <property type="taxonomic scope" value="Eukaryota"/>
</dbReference>
<evidence type="ECO:0000313" key="2">
    <source>
        <dbReference type="EMBL" id="EGX90938.1"/>
    </source>
</evidence>
<dbReference type="RefSeq" id="XP_006670303.1">
    <property type="nucleotide sequence ID" value="XM_006670240.1"/>
</dbReference>
<feature type="compositionally biased region" description="Low complexity" evidence="1">
    <location>
        <begin position="122"/>
        <end position="140"/>
    </location>
</feature>
<feature type="compositionally biased region" description="Low complexity" evidence="1">
    <location>
        <begin position="161"/>
        <end position="170"/>
    </location>
</feature>
<name>G3JHT2_CORMM</name>
<feature type="region of interest" description="Disordered" evidence="1">
    <location>
        <begin position="296"/>
        <end position="319"/>
    </location>
</feature>
<feature type="compositionally biased region" description="Low complexity" evidence="1">
    <location>
        <begin position="378"/>
        <end position="390"/>
    </location>
</feature>